<proteinExistence type="predicted"/>
<dbReference type="GO" id="GO:0071897">
    <property type="term" value="P:DNA biosynthetic process"/>
    <property type="evidence" value="ECO:0007669"/>
    <property type="project" value="UniProtKB-ARBA"/>
</dbReference>
<accession>A0AAV0X5Q2</accession>
<comment type="caution">
    <text evidence="1">The sequence shown here is derived from an EMBL/GenBank/DDBJ whole genome shotgun (WGS) entry which is preliminary data.</text>
</comment>
<dbReference type="InterPro" id="IPR043128">
    <property type="entry name" value="Rev_trsase/Diguanyl_cyclase"/>
</dbReference>
<name>A0AAV0X5Q2_9HEMI</name>
<gene>
    <name evidence="1" type="ORF">MEUPH1_LOCUS18464</name>
</gene>
<keyword evidence="2" id="KW-1185">Reference proteome</keyword>
<dbReference type="Proteomes" id="UP001160148">
    <property type="component" value="Unassembled WGS sequence"/>
</dbReference>
<evidence type="ECO:0000313" key="2">
    <source>
        <dbReference type="Proteomes" id="UP001160148"/>
    </source>
</evidence>
<dbReference type="EMBL" id="CARXXK010000003">
    <property type="protein sequence ID" value="CAI6363533.1"/>
    <property type="molecule type" value="Genomic_DNA"/>
</dbReference>
<organism evidence="1 2">
    <name type="scientific">Macrosiphum euphorbiae</name>
    <name type="common">potato aphid</name>
    <dbReference type="NCBI Taxonomy" id="13131"/>
    <lineage>
        <taxon>Eukaryota</taxon>
        <taxon>Metazoa</taxon>
        <taxon>Ecdysozoa</taxon>
        <taxon>Arthropoda</taxon>
        <taxon>Hexapoda</taxon>
        <taxon>Insecta</taxon>
        <taxon>Pterygota</taxon>
        <taxon>Neoptera</taxon>
        <taxon>Paraneoptera</taxon>
        <taxon>Hemiptera</taxon>
        <taxon>Sternorrhyncha</taxon>
        <taxon>Aphidomorpha</taxon>
        <taxon>Aphidoidea</taxon>
        <taxon>Aphididae</taxon>
        <taxon>Macrosiphini</taxon>
        <taxon>Macrosiphum</taxon>
    </lineage>
</organism>
<evidence type="ECO:0000313" key="1">
    <source>
        <dbReference type="EMBL" id="CAI6363533.1"/>
    </source>
</evidence>
<dbReference type="PANTHER" id="PTHR33064">
    <property type="entry name" value="POL PROTEIN"/>
    <property type="match status" value="1"/>
</dbReference>
<reference evidence="1 2" key="1">
    <citation type="submission" date="2023-01" db="EMBL/GenBank/DDBJ databases">
        <authorList>
            <person name="Whitehead M."/>
        </authorList>
    </citation>
    <scope>NUCLEOTIDE SEQUENCE [LARGE SCALE GENOMIC DNA]</scope>
</reference>
<dbReference type="InterPro" id="IPR043502">
    <property type="entry name" value="DNA/RNA_pol_sf"/>
</dbReference>
<dbReference type="PANTHER" id="PTHR33064:SF37">
    <property type="entry name" value="RIBONUCLEASE H"/>
    <property type="match status" value="1"/>
</dbReference>
<dbReference type="AlphaFoldDB" id="A0AAV0X5Q2"/>
<dbReference type="InterPro" id="IPR051320">
    <property type="entry name" value="Viral_Replic_Matur_Polypro"/>
</dbReference>
<dbReference type="SUPFAM" id="SSF56672">
    <property type="entry name" value="DNA/RNA polymerases"/>
    <property type="match status" value="1"/>
</dbReference>
<sequence>MGQVEFLVFVVENCEIHLGREKTNAIVEYPVPCGVHSVRRLIGVTEFFHLFVLSYAVIAEPLTALLCKGVKFQFTDGQEQAVRKLQDALAGDKVQSMFRRDDKVTELHTNLSADGLGGVTIHEKR</sequence>
<dbReference type="Gene3D" id="3.30.70.270">
    <property type="match status" value="1"/>
</dbReference>
<protein>
    <submittedName>
        <fullName evidence="1">Uncharacterized protein</fullName>
    </submittedName>
</protein>